<feature type="domain" description="Cation/H+ exchanger transmembrane" evidence="8">
    <location>
        <begin position="17"/>
        <end position="370"/>
    </location>
</feature>
<dbReference type="PANTHER" id="PTHR42751">
    <property type="entry name" value="SODIUM/HYDROGEN EXCHANGER FAMILY/TRKA DOMAIN PROTEIN"/>
    <property type="match status" value="1"/>
</dbReference>
<feature type="transmembrane region" description="Helical" evidence="7">
    <location>
        <begin position="331"/>
        <end position="348"/>
    </location>
</feature>
<dbReference type="AlphaFoldDB" id="A0A381Y4G0"/>
<gene>
    <name evidence="9" type="ORF">METZ01_LOCUS124823</name>
</gene>
<dbReference type="GO" id="GO:0016020">
    <property type="term" value="C:membrane"/>
    <property type="evidence" value="ECO:0007669"/>
    <property type="project" value="UniProtKB-SubCell"/>
</dbReference>
<evidence type="ECO:0000256" key="4">
    <source>
        <dbReference type="ARBA" id="ARBA00022692"/>
    </source>
</evidence>
<keyword evidence="6 7" id="KW-0472">Membrane</keyword>
<feature type="transmembrane region" description="Helical" evidence="7">
    <location>
        <begin position="290"/>
        <end position="310"/>
    </location>
</feature>
<proteinExistence type="inferred from homology"/>
<name>A0A381Y4G0_9ZZZZ</name>
<feature type="transmembrane region" description="Helical" evidence="7">
    <location>
        <begin position="116"/>
        <end position="135"/>
    </location>
</feature>
<organism evidence="9">
    <name type="scientific">marine metagenome</name>
    <dbReference type="NCBI Taxonomy" id="408172"/>
    <lineage>
        <taxon>unclassified sequences</taxon>
        <taxon>metagenomes</taxon>
        <taxon>ecological metagenomes</taxon>
    </lineage>
</organism>
<evidence type="ECO:0000259" key="8">
    <source>
        <dbReference type="Pfam" id="PF00999"/>
    </source>
</evidence>
<comment type="subcellular location">
    <subcellularLocation>
        <location evidence="1">Membrane</location>
        <topology evidence="1">Multi-pass membrane protein</topology>
    </subcellularLocation>
</comment>
<feature type="transmembrane region" description="Helical" evidence="7">
    <location>
        <begin position="267"/>
        <end position="284"/>
    </location>
</feature>
<evidence type="ECO:0000256" key="7">
    <source>
        <dbReference type="SAM" id="Phobius"/>
    </source>
</evidence>
<feature type="transmembrane region" description="Helical" evidence="7">
    <location>
        <begin position="181"/>
        <end position="201"/>
    </location>
</feature>
<evidence type="ECO:0000256" key="3">
    <source>
        <dbReference type="ARBA" id="ARBA00022448"/>
    </source>
</evidence>
<feature type="transmembrane region" description="Helical" evidence="7">
    <location>
        <begin position="87"/>
        <end position="110"/>
    </location>
</feature>
<evidence type="ECO:0000256" key="1">
    <source>
        <dbReference type="ARBA" id="ARBA00004141"/>
    </source>
</evidence>
<dbReference type="Gene3D" id="1.20.1530.20">
    <property type="match status" value="1"/>
</dbReference>
<dbReference type="GO" id="GO:1902600">
    <property type="term" value="P:proton transmembrane transport"/>
    <property type="evidence" value="ECO:0007669"/>
    <property type="project" value="InterPro"/>
</dbReference>
<evidence type="ECO:0000313" key="9">
    <source>
        <dbReference type="EMBL" id="SVA71969.1"/>
    </source>
</evidence>
<feature type="transmembrane region" description="Helical" evidence="7">
    <location>
        <begin position="55"/>
        <end position="75"/>
    </location>
</feature>
<evidence type="ECO:0000256" key="5">
    <source>
        <dbReference type="ARBA" id="ARBA00022989"/>
    </source>
</evidence>
<protein>
    <recommendedName>
        <fullName evidence="8">Cation/H+ exchanger transmembrane domain-containing protein</fullName>
    </recommendedName>
</protein>
<dbReference type="GO" id="GO:0015297">
    <property type="term" value="F:antiporter activity"/>
    <property type="evidence" value="ECO:0007669"/>
    <property type="project" value="InterPro"/>
</dbReference>
<feature type="transmembrane region" description="Helical" evidence="7">
    <location>
        <begin position="354"/>
        <end position="377"/>
    </location>
</feature>
<dbReference type="InterPro" id="IPR006153">
    <property type="entry name" value="Cation/H_exchanger_TM"/>
</dbReference>
<dbReference type="PANTHER" id="PTHR42751:SF3">
    <property type="entry name" value="SODIUM_GLUTAMATE SYMPORTER"/>
    <property type="match status" value="1"/>
</dbReference>
<feature type="transmembrane region" description="Helical" evidence="7">
    <location>
        <begin position="31"/>
        <end position="49"/>
    </location>
</feature>
<sequence length="388" mass="41603">MSESVLFSVFLIFTGAAIIATLALYTRQSLLLAYIVLGILAGPSVTGLIDDPHLIEDIAHIGIIFLLFLLGLDLYPGKLLRLLKEATAVTAASTVLFALLGYAVAAGFGLPHSDCLLIGAATTLSSTIVSLKLLPTTILHHRHTGEVIISILLSQDLMAIAALLVIHGLSAGHTPWQDAGLLLLALPILLFGGLAVERWVLRVFFLRFAKIKEYVFLLVLGWCLGIAQLGHSFGLPYEIGAFMAGVTIANSPIAPYIADTLRPLRDFFLVMFFFALGAGFKLAALSEVWIAALVLAAAVVTIKPLAYKFLFKAAGEPDLLALEAGVRLGQMSEFSLLLIAVALQTQLVSQNAAVLVQFATLITFAVSSMVVVLRYPTPIALSDRLRRD</sequence>
<keyword evidence="4 7" id="KW-0812">Transmembrane</keyword>
<dbReference type="EMBL" id="UINC01017380">
    <property type="protein sequence ID" value="SVA71969.1"/>
    <property type="molecule type" value="Genomic_DNA"/>
</dbReference>
<reference evidence="9" key="1">
    <citation type="submission" date="2018-05" db="EMBL/GenBank/DDBJ databases">
        <authorList>
            <person name="Lanie J.A."/>
            <person name="Ng W.-L."/>
            <person name="Kazmierczak K.M."/>
            <person name="Andrzejewski T.M."/>
            <person name="Davidsen T.M."/>
            <person name="Wayne K.J."/>
            <person name="Tettelin H."/>
            <person name="Glass J.I."/>
            <person name="Rusch D."/>
            <person name="Podicherti R."/>
            <person name="Tsui H.-C.T."/>
            <person name="Winkler M.E."/>
        </authorList>
    </citation>
    <scope>NUCLEOTIDE SEQUENCE</scope>
</reference>
<feature type="transmembrane region" description="Helical" evidence="7">
    <location>
        <begin position="147"/>
        <end position="169"/>
    </location>
</feature>
<dbReference type="InterPro" id="IPR038770">
    <property type="entry name" value="Na+/solute_symporter_sf"/>
</dbReference>
<dbReference type="Pfam" id="PF00999">
    <property type="entry name" value="Na_H_Exchanger"/>
    <property type="match status" value="1"/>
</dbReference>
<feature type="transmembrane region" description="Helical" evidence="7">
    <location>
        <begin position="213"/>
        <end position="233"/>
    </location>
</feature>
<keyword evidence="5 7" id="KW-1133">Transmembrane helix</keyword>
<accession>A0A381Y4G0</accession>
<feature type="transmembrane region" description="Helical" evidence="7">
    <location>
        <begin position="239"/>
        <end position="258"/>
    </location>
</feature>
<feature type="transmembrane region" description="Helical" evidence="7">
    <location>
        <begin position="6"/>
        <end position="24"/>
    </location>
</feature>
<comment type="similarity">
    <text evidence="2">Belongs to the monovalent cation:proton antiporter 2 (CPA2) transporter (TC 2.A.37) family.</text>
</comment>
<evidence type="ECO:0000256" key="2">
    <source>
        <dbReference type="ARBA" id="ARBA00005551"/>
    </source>
</evidence>
<keyword evidence="3" id="KW-0813">Transport</keyword>
<evidence type="ECO:0000256" key="6">
    <source>
        <dbReference type="ARBA" id="ARBA00023136"/>
    </source>
</evidence>